<dbReference type="EMBL" id="VTPC01090755">
    <property type="protein sequence ID" value="KAF2881320.1"/>
    <property type="molecule type" value="Genomic_DNA"/>
</dbReference>
<name>A0A8K0CCQ7_IGNLU</name>
<evidence type="ECO:0000313" key="2">
    <source>
        <dbReference type="Proteomes" id="UP000801492"/>
    </source>
</evidence>
<dbReference type="Proteomes" id="UP000801492">
    <property type="component" value="Unassembled WGS sequence"/>
</dbReference>
<dbReference type="AlphaFoldDB" id="A0A8K0CCQ7"/>
<evidence type="ECO:0000313" key="1">
    <source>
        <dbReference type="EMBL" id="KAF2881320.1"/>
    </source>
</evidence>
<reference evidence="1" key="1">
    <citation type="submission" date="2019-08" db="EMBL/GenBank/DDBJ databases">
        <title>The genome of the North American firefly Photinus pyralis.</title>
        <authorList>
            <consortium name="Photinus pyralis genome working group"/>
            <person name="Fallon T.R."/>
            <person name="Sander Lower S.E."/>
            <person name="Weng J.-K."/>
        </authorList>
    </citation>
    <scope>NUCLEOTIDE SEQUENCE</scope>
    <source>
        <strain evidence="1">TRF0915ILg1</strain>
        <tissue evidence="1">Whole body</tissue>
    </source>
</reference>
<organism evidence="1 2">
    <name type="scientific">Ignelater luminosus</name>
    <name type="common">Cucubano</name>
    <name type="synonym">Pyrophorus luminosus</name>
    <dbReference type="NCBI Taxonomy" id="2038154"/>
    <lineage>
        <taxon>Eukaryota</taxon>
        <taxon>Metazoa</taxon>
        <taxon>Ecdysozoa</taxon>
        <taxon>Arthropoda</taxon>
        <taxon>Hexapoda</taxon>
        <taxon>Insecta</taxon>
        <taxon>Pterygota</taxon>
        <taxon>Neoptera</taxon>
        <taxon>Endopterygota</taxon>
        <taxon>Coleoptera</taxon>
        <taxon>Polyphaga</taxon>
        <taxon>Elateriformia</taxon>
        <taxon>Elateroidea</taxon>
        <taxon>Elateridae</taxon>
        <taxon>Agrypninae</taxon>
        <taxon>Pyrophorini</taxon>
        <taxon>Ignelater</taxon>
    </lineage>
</organism>
<protein>
    <submittedName>
        <fullName evidence="1">Uncharacterized protein</fullName>
    </submittedName>
</protein>
<gene>
    <name evidence="1" type="ORF">ILUMI_24850</name>
</gene>
<keyword evidence="2" id="KW-1185">Reference proteome</keyword>
<accession>A0A8K0CCQ7</accession>
<proteinExistence type="predicted"/>
<sequence length="89" mass="10121">MRIAYPRSMTPVDIAAAFKKTEIHAYDRHVFKEKSFLASQETEQTLVNLLNTDPRASTTNIPIESHLSLVHEELTSHSLPRNEIATTFL</sequence>
<comment type="caution">
    <text evidence="1">The sequence shown here is derived from an EMBL/GenBank/DDBJ whole genome shotgun (WGS) entry which is preliminary data.</text>
</comment>
<dbReference type="OrthoDB" id="6783309at2759"/>